<proteinExistence type="predicted"/>
<dbReference type="EMBL" id="LGTK01000131">
    <property type="protein sequence ID" value="KPH68933.1"/>
    <property type="molecule type" value="Genomic_DNA"/>
</dbReference>
<keyword evidence="2" id="KW-1185">Reference proteome</keyword>
<name>A0ABR5MF31_9BACI</name>
<organism evidence="1 2">
    <name type="scientific">Oceanobacillus caeni</name>
    <dbReference type="NCBI Taxonomy" id="405946"/>
    <lineage>
        <taxon>Bacteria</taxon>
        <taxon>Bacillati</taxon>
        <taxon>Bacillota</taxon>
        <taxon>Bacilli</taxon>
        <taxon>Bacillales</taxon>
        <taxon>Bacillaceae</taxon>
        <taxon>Oceanobacillus</taxon>
    </lineage>
</organism>
<evidence type="ECO:0000313" key="1">
    <source>
        <dbReference type="EMBL" id="KPH68933.1"/>
    </source>
</evidence>
<comment type="caution">
    <text evidence="1">The sequence shown here is derived from an EMBL/GenBank/DDBJ whole genome shotgun (WGS) entry which is preliminary data.</text>
</comment>
<dbReference type="Proteomes" id="UP000037854">
    <property type="component" value="Unassembled WGS sequence"/>
</dbReference>
<sequence length="92" mass="10682">MSLLESTGFEIYQTTKVRLRRFTDKGIEVDTASKVDILGFIPYRNLVTNTNNLHDEYSFYVRFLGYKEPYLLLAEEETLVFPDIPPTAITIE</sequence>
<reference evidence="1 2" key="1">
    <citation type="submission" date="2015-07" db="EMBL/GenBank/DDBJ databases">
        <title>High-quality draft genome sequence of Oceanobacillus caeni HM6, a bacillus isolated from a human feces.</title>
        <authorList>
            <person name="Kumar J."/>
            <person name="Verma M.K."/>
            <person name="Pandey R."/>
            <person name="Bhambi M."/>
            <person name="Chauhan N."/>
        </authorList>
    </citation>
    <scope>NUCLEOTIDE SEQUENCE [LARGE SCALE GENOMIC DNA]</scope>
    <source>
        <strain evidence="1 2">HM6</strain>
    </source>
</reference>
<evidence type="ECO:0000313" key="2">
    <source>
        <dbReference type="Proteomes" id="UP000037854"/>
    </source>
</evidence>
<dbReference type="RefSeq" id="WP_060669360.1">
    <property type="nucleotide sequence ID" value="NZ_JARTGE010000118.1"/>
</dbReference>
<protein>
    <submittedName>
        <fullName evidence="1">Uncharacterized protein</fullName>
    </submittedName>
</protein>
<accession>A0ABR5MF31</accession>
<gene>
    <name evidence="1" type="ORF">AFL42_17445</name>
</gene>